<dbReference type="InterPro" id="IPR020976">
    <property type="entry name" value="Antimicrobial_lci"/>
</dbReference>
<protein>
    <recommendedName>
        <fullName evidence="1">LCI fold domain-containing protein</fullName>
    </recommendedName>
</protein>
<accession>Q72B97</accession>
<dbReference type="EMBL" id="AE017285">
    <property type="protein sequence ID" value="AAS96216.1"/>
    <property type="molecule type" value="Genomic_DNA"/>
</dbReference>
<reference evidence="2 3" key="1">
    <citation type="journal article" date="2004" name="Nat. Biotechnol.">
        <title>The genome sequence of the anaerobic, sulfate-reducing bacterium Desulfovibrio vulgaris Hildenborough.</title>
        <authorList>
            <person name="Heidelberg J.F."/>
            <person name="Seshadri R."/>
            <person name="Haveman S.A."/>
            <person name="Hemme C.L."/>
            <person name="Paulsen I.T."/>
            <person name="Kolonay J.F."/>
            <person name="Eisen J.A."/>
            <person name="Ward N."/>
            <person name="Methe B."/>
            <person name="Brinkac L.M."/>
            <person name="Daugherty S.C."/>
            <person name="Deboy R.T."/>
            <person name="Dodson R.J."/>
            <person name="Durkin A.S."/>
            <person name="Madupu R."/>
            <person name="Nelson W.C."/>
            <person name="Sullivan S.A."/>
            <person name="Fouts D."/>
            <person name="Haft D.H."/>
            <person name="Selengut J."/>
            <person name="Peterson J.D."/>
            <person name="Davidsen T.M."/>
            <person name="Zafar N."/>
            <person name="Zhou L."/>
            <person name="Radune D."/>
            <person name="Dimitrov G."/>
            <person name="Hance M."/>
            <person name="Tran K."/>
            <person name="Khouri H."/>
            <person name="Gill J."/>
            <person name="Utterback T.R."/>
            <person name="Feldblyum T.V."/>
            <person name="Wall J.D."/>
            <person name="Voordouw G."/>
            <person name="Fraser C.M."/>
        </authorList>
    </citation>
    <scope>NUCLEOTIDE SEQUENCE [LARGE SCALE GENOMIC DNA]</scope>
    <source>
        <strain evidence="3">ATCC 29579 / DSM 644 / NCIMB 8303 / VKM B-1760 / Hildenborough</strain>
    </source>
</reference>
<dbReference type="KEGG" id="dvu:DVU_1739"/>
<evidence type="ECO:0000259" key="1">
    <source>
        <dbReference type="Pfam" id="PF12197"/>
    </source>
</evidence>
<dbReference type="RefSeq" id="WP_010939027.1">
    <property type="nucleotide sequence ID" value="NC_002937.3"/>
</dbReference>
<sequence>MLKYSSNSNFAASFFDNGIKFIASSRLLIC</sequence>
<evidence type="ECO:0000313" key="3">
    <source>
        <dbReference type="Proteomes" id="UP000002194"/>
    </source>
</evidence>
<proteinExistence type="predicted"/>
<dbReference type="Pfam" id="PF12197">
    <property type="entry name" value="lci"/>
    <property type="match status" value="1"/>
</dbReference>
<evidence type="ECO:0000313" key="2">
    <source>
        <dbReference type="EMBL" id="AAS96216.1"/>
    </source>
</evidence>
<keyword evidence="3" id="KW-1185">Reference proteome</keyword>
<dbReference type="Proteomes" id="UP000002194">
    <property type="component" value="Chromosome"/>
</dbReference>
<dbReference type="AlphaFoldDB" id="Q72B97"/>
<organism evidence="2 3">
    <name type="scientific">Nitratidesulfovibrio vulgaris (strain ATCC 29579 / DSM 644 / CCUG 34227 / NCIMB 8303 / VKM B-1760 / Hildenborough)</name>
    <name type="common">Desulfovibrio vulgaris</name>
    <dbReference type="NCBI Taxonomy" id="882"/>
    <lineage>
        <taxon>Bacteria</taxon>
        <taxon>Pseudomonadati</taxon>
        <taxon>Thermodesulfobacteriota</taxon>
        <taxon>Desulfovibrionia</taxon>
        <taxon>Desulfovibrionales</taxon>
        <taxon>Desulfovibrionaceae</taxon>
        <taxon>Nitratidesulfovibrio</taxon>
    </lineage>
</organism>
<gene>
    <name evidence="2" type="ordered locus">DVU_1739</name>
</gene>
<dbReference type="PaxDb" id="882-DVU_1739"/>
<feature type="domain" description="LCI fold" evidence="1">
    <location>
        <begin position="4"/>
        <end position="23"/>
    </location>
</feature>
<name>Q72B97_NITV2</name>
<dbReference type="EnsemblBacteria" id="AAS96216">
    <property type="protein sequence ID" value="AAS96216"/>
    <property type="gene ID" value="DVU_1739"/>
</dbReference>
<dbReference type="HOGENOM" id="CLU_3403195_0_0_7"/>